<evidence type="ECO:0000313" key="7">
    <source>
        <dbReference type="Proteomes" id="UP001274321"/>
    </source>
</evidence>
<dbReference type="InterPro" id="IPR019554">
    <property type="entry name" value="Soluble_ligand-bd"/>
</dbReference>
<evidence type="ECO:0000259" key="5">
    <source>
        <dbReference type="Pfam" id="PF25994"/>
    </source>
</evidence>
<dbReference type="PANTHER" id="PTHR33619:SF3">
    <property type="entry name" value="POLYSACCHARIDE EXPORT PROTEIN GFCE-RELATED"/>
    <property type="match status" value="1"/>
</dbReference>
<feature type="domain" description="Soluble ligand binding" evidence="4">
    <location>
        <begin position="146"/>
        <end position="181"/>
    </location>
</feature>
<dbReference type="InterPro" id="IPR049712">
    <property type="entry name" value="Poly_export"/>
</dbReference>
<feature type="domain" description="AprE-like long alpha-helical hairpin" evidence="5">
    <location>
        <begin position="203"/>
        <end position="376"/>
    </location>
</feature>
<dbReference type="Gene3D" id="3.30.1950.10">
    <property type="entry name" value="wza like domain"/>
    <property type="match status" value="1"/>
</dbReference>
<protein>
    <submittedName>
        <fullName evidence="6">Polysaccharide biosynthesis/export family protein</fullName>
    </submittedName>
</protein>
<dbReference type="Proteomes" id="UP001274321">
    <property type="component" value="Unassembled WGS sequence"/>
</dbReference>
<evidence type="ECO:0000256" key="2">
    <source>
        <dbReference type="SAM" id="MobiDB-lite"/>
    </source>
</evidence>
<evidence type="ECO:0000259" key="3">
    <source>
        <dbReference type="Pfam" id="PF02563"/>
    </source>
</evidence>
<evidence type="ECO:0000313" key="6">
    <source>
        <dbReference type="EMBL" id="MDX6804843.1"/>
    </source>
</evidence>
<evidence type="ECO:0000256" key="1">
    <source>
        <dbReference type="ARBA" id="ARBA00022729"/>
    </source>
</evidence>
<keyword evidence="1" id="KW-0732">Signal</keyword>
<sequence length="466" mass="51671">MIAAELYFQRFTVGAHHYLVGPAQESRYWSTRSIFRRWHGYFSACVLAFASLWCGSLGAQEYELGPQDKIRVAVVEWVLEELRSPINGEFTVGSTGLVSLPLIGDVSALGTTLPGLAASISEKLKAKLELSEEPKTSIEIVAFRPFYILGDVERPGEYAYRPAMTVLQAISLAGGFRRSEAGALQLKREADSLRSEMTAGLHAMDEHRAREARLEAEIESRPSIQFPDDLLGRQKEPAIAELLHGETLLFEARRRALASNMQSSSRLITLFDEEATSLGRYSAALAEQREMTSRQLKLFLSLKERGLALPGRELDLERALADVQSRHREAGAQTIRNAQERARAEAAVAQSLEQRQMEAITQLRETRTATETLRQRNDRTRAAISMIQTIYPDHGRQDYAIVRPDSPAGSQAAAHESTAIRPGDVLQVTVRQQHPQLLEPSVEGPDQHVPEQGTGLVAAEERAGEP</sequence>
<comment type="caution">
    <text evidence="6">The sequence shown here is derived from an EMBL/GenBank/DDBJ whole genome shotgun (WGS) entry which is preliminary data.</text>
</comment>
<proteinExistence type="predicted"/>
<feature type="region of interest" description="Disordered" evidence="2">
    <location>
        <begin position="403"/>
        <end position="422"/>
    </location>
</feature>
<dbReference type="Pfam" id="PF10531">
    <property type="entry name" value="SLBB"/>
    <property type="match status" value="1"/>
</dbReference>
<feature type="region of interest" description="Disordered" evidence="2">
    <location>
        <begin position="433"/>
        <end position="466"/>
    </location>
</feature>
<dbReference type="EMBL" id="JAXAFJ010000001">
    <property type="protein sequence ID" value="MDX6804843.1"/>
    <property type="molecule type" value="Genomic_DNA"/>
</dbReference>
<dbReference type="RefSeq" id="WP_319842958.1">
    <property type="nucleotide sequence ID" value="NZ_JAXAFJ010000001.1"/>
</dbReference>
<dbReference type="Gene3D" id="3.10.560.10">
    <property type="entry name" value="Outer membrane lipoprotein wza domain like"/>
    <property type="match status" value="1"/>
</dbReference>
<evidence type="ECO:0000259" key="4">
    <source>
        <dbReference type="Pfam" id="PF10531"/>
    </source>
</evidence>
<dbReference type="InterPro" id="IPR058781">
    <property type="entry name" value="HH_AprE-like"/>
</dbReference>
<feature type="domain" description="Polysaccharide export protein N-terminal" evidence="3">
    <location>
        <begin position="60"/>
        <end position="140"/>
    </location>
</feature>
<accession>A0ABU4RKV7</accession>
<keyword evidence="7" id="KW-1185">Reference proteome</keyword>
<dbReference type="PANTHER" id="PTHR33619">
    <property type="entry name" value="POLYSACCHARIDE EXPORT PROTEIN GFCE-RELATED"/>
    <property type="match status" value="1"/>
</dbReference>
<organism evidence="6 7">
    <name type="scientific">Terrihabitans rhizophilus</name>
    <dbReference type="NCBI Taxonomy" id="3092662"/>
    <lineage>
        <taxon>Bacteria</taxon>
        <taxon>Pseudomonadati</taxon>
        <taxon>Pseudomonadota</taxon>
        <taxon>Alphaproteobacteria</taxon>
        <taxon>Hyphomicrobiales</taxon>
        <taxon>Terrihabitans</taxon>
    </lineage>
</organism>
<dbReference type="Pfam" id="PF25994">
    <property type="entry name" value="HH_AprE"/>
    <property type="match status" value="1"/>
</dbReference>
<dbReference type="Pfam" id="PF02563">
    <property type="entry name" value="Poly_export"/>
    <property type="match status" value="1"/>
</dbReference>
<gene>
    <name evidence="6" type="ORF">SCD90_02090</name>
</gene>
<reference evidence="6 7" key="1">
    <citation type="submission" date="2023-11" db="EMBL/GenBank/DDBJ databases">
        <authorList>
            <person name="Bao R."/>
        </authorList>
    </citation>
    <scope>NUCLEOTIDE SEQUENCE [LARGE SCALE GENOMIC DNA]</scope>
    <source>
        <strain evidence="6 7">PJ23</strain>
    </source>
</reference>
<name>A0ABU4RKV7_9HYPH</name>
<dbReference type="InterPro" id="IPR003715">
    <property type="entry name" value="Poly_export_N"/>
</dbReference>